<proteinExistence type="predicted"/>
<gene>
    <name evidence="1" type="ORF">E6W99_06410</name>
</gene>
<reference evidence="1 2" key="1">
    <citation type="submission" date="2019-04" db="EMBL/GenBank/DDBJ databases">
        <title>Bacillus sediminilitoris sp. nov., isolated from a tidal flat sediment on the East China Sea.</title>
        <authorList>
            <person name="Wei Y."/>
            <person name="Mao H."/>
            <person name="Fang J."/>
        </authorList>
    </citation>
    <scope>NUCLEOTIDE SEQUENCE [LARGE SCALE GENOMIC DNA]</scope>
    <source>
        <strain evidence="1 2">DSL-17</strain>
    </source>
</reference>
<dbReference type="OrthoDB" id="195502at2"/>
<comment type="caution">
    <text evidence="1">The sequence shown here is derived from an EMBL/GenBank/DDBJ whole genome shotgun (WGS) entry which is preliminary data.</text>
</comment>
<name>A0A4S4C3F1_9BACI</name>
<dbReference type="InterPro" id="IPR018750">
    <property type="entry name" value="DUF2306_membrane"/>
</dbReference>
<dbReference type="Pfam" id="PF10067">
    <property type="entry name" value="DUF2306"/>
    <property type="match status" value="1"/>
</dbReference>
<sequence>MKQKKSWWILAIVSIGVMLPFMYPYLTLDPAKSRIAISSETIEYPALIMHIAFAFIALVTGFLQFINRIRRDNPKVHRIIGRIYVISVCISGLLALAVIFYVEDFTKALAFLALAILWLFTTWQAYRKAVKRRFSEHRIWMIRSFSITLVAVSARILVPILLLCYLTLNGFTLSGGREQLIEELLKVNIWAGLVLNIVIVEWMILSRKMKEL</sequence>
<evidence type="ECO:0000313" key="2">
    <source>
        <dbReference type="Proteomes" id="UP000310334"/>
    </source>
</evidence>
<evidence type="ECO:0000313" key="1">
    <source>
        <dbReference type="EMBL" id="THF81609.1"/>
    </source>
</evidence>
<accession>A0A4S4C3F1</accession>
<protein>
    <submittedName>
        <fullName evidence="1">DUF2306 domain-containing protein</fullName>
    </submittedName>
</protein>
<dbReference type="Proteomes" id="UP000310334">
    <property type="component" value="Unassembled WGS sequence"/>
</dbReference>
<organism evidence="1 2">
    <name type="scientific">Metabacillus sediminilitoris</name>
    <dbReference type="NCBI Taxonomy" id="2567941"/>
    <lineage>
        <taxon>Bacteria</taxon>
        <taxon>Bacillati</taxon>
        <taxon>Bacillota</taxon>
        <taxon>Bacilli</taxon>
        <taxon>Bacillales</taxon>
        <taxon>Bacillaceae</taxon>
        <taxon>Metabacillus</taxon>
    </lineage>
</organism>
<keyword evidence="2" id="KW-1185">Reference proteome</keyword>
<dbReference type="EMBL" id="SSNT01000004">
    <property type="protein sequence ID" value="THF81609.1"/>
    <property type="molecule type" value="Genomic_DNA"/>
</dbReference>
<dbReference type="AlphaFoldDB" id="A0A4S4C3F1"/>